<dbReference type="AlphaFoldDB" id="A0A2H3BLX2"/>
<organism evidence="1 2">
    <name type="scientific">Armillaria solidipes</name>
    <dbReference type="NCBI Taxonomy" id="1076256"/>
    <lineage>
        <taxon>Eukaryota</taxon>
        <taxon>Fungi</taxon>
        <taxon>Dikarya</taxon>
        <taxon>Basidiomycota</taxon>
        <taxon>Agaricomycotina</taxon>
        <taxon>Agaricomycetes</taxon>
        <taxon>Agaricomycetidae</taxon>
        <taxon>Agaricales</taxon>
        <taxon>Marasmiineae</taxon>
        <taxon>Physalacriaceae</taxon>
        <taxon>Armillaria</taxon>
    </lineage>
</organism>
<protein>
    <submittedName>
        <fullName evidence="1">Uncharacterized protein</fullName>
    </submittedName>
</protein>
<dbReference type="Proteomes" id="UP000218334">
    <property type="component" value="Unassembled WGS sequence"/>
</dbReference>
<reference evidence="2" key="1">
    <citation type="journal article" date="2017" name="Nat. Ecol. Evol.">
        <title>Genome expansion and lineage-specific genetic innovations in the forest pathogenic fungi Armillaria.</title>
        <authorList>
            <person name="Sipos G."/>
            <person name="Prasanna A.N."/>
            <person name="Walter M.C."/>
            <person name="O'Connor E."/>
            <person name="Balint B."/>
            <person name="Krizsan K."/>
            <person name="Kiss B."/>
            <person name="Hess J."/>
            <person name="Varga T."/>
            <person name="Slot J."/>
            <person name="Riley R."/>
            <person name="Boka B."/>
            <person name="Rigling D."/>
            <person name="Barry K."/>
            <person name="Lee J."/>
            <person name="Mihaltcheva S."/>
            <person name="LaButti K."/>
            <person name="Lipzen A."/>
            <person name="Waldron R."/>
            <person name="Moloney N.M."/>
            <person name="Sperisen C."/>
            <person name="Kredics L."/>
            <person name="Vagvoelgyi C."/>
            <person name="Patrignani A."/>
            <person name="Fitzpatrick D."/>
            <person name="Nagy I."/>
            <person name="Doyle S."/>
            <person name="Anderson J.B."/>
            <person name="Grigoriev I.V."/>
            <person name="Gueldener U."/>
            <person name="Muensterkoetter M."/>
            <person name="Nagy L.G."/>
        </authorList>
    </citation>
    <scope>NUCLEOTIDE SEQUENCE [LARGE SCALE GENOMIC DNA]</scope>
    <source>
        <strain evidence="2">28-4</strain>
    </source>
</reference>
<gene>
    <name evidence="1" type="ORF">ARMSODRAFT_291886</name>
</gene>
<keyword evidence="2" id="KW-1185">Reference proteome</keyword>
<evidence type="ECO:0000313" key="2">
    <source>
        <dbReference type="Proteomes" id="UP000218334"/>
    </source>
</evidence>
<name>A0A2H3BLX2_9AGAR</name>
<dbReference type="EMBL" id="KZ293434">
    <property type="protein sequence ID" value="PBK67982.1"/>
    <property type="molecule type" value="Genomic_DNA"/>
</dbReference>
<proteinExistence type="predicted"/>
<accession>A0A2H3BLX2</accession>
<evidence type="ECO:0000313" key="1">
    <source>
        <dbReference type="EMBL" id="PBK67982.1"/>
    </source>
</evidence>
<sequence>MYTALPAVKLRRESIETICSVLSQHTSCSIQLLERINFSEQAFSHVPSLCHLGTK</sequence>